<feature type="binding site" evidence="18">
    <location>
        <position position="160"/>
    </location>
    <ligand>
        <name>(6S)-NADPHX</name>
        <dbReference type="ChEBI" id="CHEBI:64076"/>
    </ligand>
</feature>
<dbReference type="InterPro" id="IPR029056">
    <property type="entry name" value="Ribokinase-like"/>
</dbReference>
<dbReference type="RefSeq" id="WP_057481745.1">
    <property type="nucleotide sequence ID" value="NZ_BMWR01000003.1"/>
</dbReference>
<evidence type="ECO:0000256" key="3">
    <source>
        <dbReference type="ARBA" id="ARBA00006001"/>
    </source>
</evidence>
<dbReference type="InterPro" id="IPR030677">
    <property type="entry name" value="Nnr"/>
</dbReference>
<comment type="catalytic activity">
    <reaction evidence="15 17 19">
        <text>(6S)-NADHX + ADP = AMP + phosphate + NADH + H(+)</text>
        <dbReference type="Rhea" id="RHEA:32223"/>
        <dbReference type="ChEBI" id="CHEBI:15378"/>
        <dbReference type="ChEBI" id="CHEBI:43474"/>
        <dbReference type="ChEBI" id="CHEBI:57945"/>
        <dbReference type="ChEBI" id="CHEBI:64074"/>
        <dbReference type="ChEBI" id="CHEBI:456215"/>
        <dbReference type="ChEBI" id="CHEBI:456216"/>
        <dbReference type="EC" id="4.2.1.136"/>
    </reaction>
</comment>
<dbReference type="PANTHER" id="PTHR12592">
    <property type="entry name" value="ATP-DEPENDENT (S)-NAD(P)H-HYDRATE DEHYDRATASE FAMILY MEMBER"/>
    <property type="match status" value="1"/>
</dbReference>
<feature type="binding site" evidence="17">
    <location>
        <position position="440"/>
    </location>
    <ligand>
        <name>AMP</name>
        <dbReference type="ChEBI" id="CHEBI:456215"/>
    </ligand>
</feature>
<dbReference type="InterPro" id="IPR004443">
    <property type="entry name" value="YjeF_N_dom"/>
</dbReference>
<keyword evidence="7 17" id="KW-0067">ATP-binding</keyword>
<comment type="function">
    <text evidence="14 19">Bifunctional enzyme that catalyzes the epimerization of the S- and R-forms of NAD(P)HX and the dehydration of the S-form of NAD(P)HX at the expense of ADP, which is converted to AMP. This allows the repair of both epimers of NAD(P)HX, a damaged form of NAD(P)H that is a result of enzymatic or heat-dependent hydration.</text>
</comment>
<evidence type="ECO:0000256" key="18">
    <source>
        <dbReference type="HAMAP-Rule" id="MF_01966"/>
    </source>
</evidence>
<keyword evidence="10 17" id="KW-0520">NAD</keyword>
<comment type="cofactor">
    <cofactor evidence="18 19">
        <name>K(+)</name>
        <dbReference type="ChEBI" id="CHEBI:29103"/>
    </cofactor>
    <text evidence="18 19">Binds 1 potassium ion per subunit.</text>
</comment>
<evidence type="ECO:0000256" key="7">
    <source>
        <dbReference type="ARBA" id="ARBA00022840"/>
    </source>
</evidence>
<dbReference type="Gene3D" id="3.40.50.10260">
    <property type="entry name" value="YjeF N-terminal domain"/>
    <property type="match status" value="1"/>
</dbReference>
<dbReference type="PROSITE" id="PS01050">
    <property type="entry name" value="YJEF_C_2"/>
    <property type="match status" value="1"/>
</dbReference>
<keyword evidence="12 17" id="KW-0456">Lyase</keyword>
<accession>A0A0Q9ZJI2</accession>
<evidence type="ECO:0000256" key="9">
    <source>
        <dbReference type="ARBA" id="ARBA00022958"/>
    </source>
</evidence>
<name>A0A0Q9ZJI2_9FLAO</name>
<keyword evidence="6 17" id="KW-0547">Nucleotide-binding</keyword>
<feature type="binding site" evidence="18">
    <location>
        <position position="127"/>
    </location>
    <ligand>
        <name>K(+)</name>
        <dbReference type="ChEBI" id="CHEBI:29103"/>
    </ligand>
</feature>
<keyword evidence="13" id="KW-0511">Multifunctional enzyme</keyword>
<evidence type="ECO:0000259" key="21">
    <source>
        <dbReference type="PROSITE" id="PS51385"/>
    </source>
</evidence>
<feature type="binding site" evidence="17">
    <location>
        <position position="377"/>
    </location>
    <ligand>
        <name>(6S)-NADPHX</name>
        <dbReference type="ChEBI" id="CHEBI:64076"/>
    </ligand>
</feature>
<dbReference type="GO" id="GO:0016301">
    <property type="term" value="F:kinase activity"/>
    <property type="evidence" value="ECO:0007669"/>
    <property type="project" value="UniProtKB-KW"/>
</dbReference>
<organism evidence="22 23">
    <name type="scientific">Salegentibacter mishustinae</name>
    <dbReference type="NCBI Taxonomy" id="270918"/>
    <lineage>
        <taxon>Bacteria</taxon>
        <taxon>Pseudomonadati</taxon>
        <taxon>Bacteroidota</taxon>
        <taxon>Flavobacteriia</taxon>
        <taxon>Flavobacteriales</taxon>
        <taxon>Flavobacteriaceae</taxon>
        <taxon>Salegentibacter</taxon>
    </lineage>
</organism>
<proteinExistence type="inferred from homology"/>
<dbReference type="GO" id="GO:0046496">
    <property type="term" value="P:nicotinamide nucleotide metabolic process"/>
    <property type="evidence" value="ECO:0007669"/>
    <property type="project" value="UniProtKB-UniRule"/>
</dbReference>
<evidence type="ECO:0000256" key="10">
    <source>
        <dbReference type="ARBA" id="ARBA00023027"/>
    </source>
</evidence>
<dbReference type="SUPFAM" id="SSF53613">
    <property type="entry name" value="Ribokinase-like"/>
    <property type="match status" value="1"/>
</dbReference>
<evidence type="ECO:0000256" key="5">
    <source>
        <dbReference type="ARBA" id="ARBA00022723"/>
    </source>
</evidence>
<evidence type="ECO:0000259" key="20">
    <source>
        <dbReference type="PROSITE" id="PS51383"/>
    </source>
</evidence>
<dbReference type="InterPro" id="IPR000631">
    <property type="entry name" value="CARKD"/>
</dbReference>
<evidence type="ECO:0000256" key="4">
    <source>
        <dbReference type="ARBA" id="ARBA00009524"/>
    </source>
</evidence>
<keyword evidence="23" id="KW-1185">Reference proteome</keyword>
<evidence type="ECO:0000256" key="6">
    <source>
        <dbReference type="ARBA" id="ARBA00022741"/>
    </source>
</evidence>
<comment type="similarity">
    <text evidence="4 19">In the C-terminal section; belongs to the NnrD/CARKD family.</text>
</comment>
<feature type="domain" description="YjeF N-terminal" evidence="21">
    <location>
        <begin position="9"/>
        <end position="218"/>
    </location>
</feature>
<comment type="subunit">
    <text evidence="17">Homotetramer.</text>
</comment>
<dbReference type="InterPro" id="IPR036652">
    <property type="entry name" value="YjeF_N_dom_sf"/>
</dbReference>
<evidence type="ECO:0000313" key="23">
    <source>
        <dbReference type="Proteomes" id="UP000051643"/>
    </source>
</evidence>
<keyword evidence="22" id="KW-0418">Kinase</keyword>
<dbReference type="NCBIfam" id="TIGR00197">
    <property type="entry name" value="yjeF_nterm"/>
    <property type="match status" value="1"/>
</dbReference>
<dbReference type="GO" id="GO:0046872">
    <property type="term" value="F:metal ion binding"/>
    <property type="evidence" value="ECO:0007669"/>
    <property type="project" value="UniProtKB-UniRule"/>
</dbReference>
<comment type="similarity">
    <text evidence="3 19">In the N-terminal section; belongs to the NnrE/AIBP family.</text>
</comment>
<comment type="function">
    <text evidence="18">Catalyzes the epimerization of the S- and R-forms of NAD(P)HX, a damaged form of NAD(P)H that is a result of enzymatic or heat-dependent hydration. This is a prerequisite for the S-specific NAD(P)H-hydrate dehydratase to allow the repair of both epimers of NAD(P)HX.</text>
</comment>
<evidence type="ECO:0000256" key="8">
    <source>
        <dbReference type="ARBA" id="ARBA00022857"/>
    </source>
</evidence>
<dbReference type="Pfam" id="PF01256">
    <property type="entry name" value="Carb_kinase"/>
    <property type="match status" value="1"/>
</dbReference>
<dbReference type="GO" id="GO:0005524">
    <property type="term" value="F:ATP binding"/>
    <property type="evidence" value="ECO:0007669"/>
    <property type="project" value="UniProtKB-UniRule"/>
</dbReference>
<dbReference type="EMBL" id="LKTP01000012">
    <property type="protein sequence ID" value="KRG29268.1"/>
    <property type="molecule type" value="Genomic_DNA"/>
</dbReference>
<feature type="binding site" evidence="18">
    <location>
        <begin position="58"/>
        <end position="62"/>
    </location>
    <ligand>
        <name>(6S)-NADPHX</name>
        <dbReference type="ChEBI" id="CHEBI:64076"/>
    </ligand>
</feature>
<feature type="binding site" evidence="18">
    <location>
        <position position="59"/>
    </location>
    <ligand>
        <name>K(+)</name>
        <dbReference type="ChEBI" id="CHEBI:29103"/>
    </ligand>
</feature>
<keyword evidence="22" id="KW-0808">Transferase</keyword>
<evidence type="ECO:0000313" key="22">
    <source>
        <dbReference type="EMBL" id="KRG29268.1"/>
    </source>
</evidence>
<dbReference type="EC" id="5.1.99.6" evidence="19"/>
<feature type="binding site" evidence="18">
    <location>
        <begin position="131"/>
        <end position="137"/>
    </location>
    <ligand>
        <name>(6S)-NADPHX</name>
        <dbReference type="ChEBI" id="CHEBI:64076"/>
    </ligand>
</feature>
<dbReference type="PROSITE" id="PS51383">
    <property type="entry name" value="YJEF_C_3"/>
    <property type="match status" value="1"/>
</dbReference>
<evidence type="ECO:0000256" key="15">
    <source>
        <dbReference type="ARBA" id="ARBA00048238"/>
    </source>
</evidence>
<keyword evidence="8 17" id="KW-0521">NADP</keyword>
<feature type="binding site" evidence="17">
    <location>
        <position position="326"/>
    </location>
    <ligand>
        <name>(6S)-NADPHX</name>
        <dbReference type="ChEBI" id="CHEBI:64076"/>
    </ligand>
</feature>
<dbReference type="HAMAP" id="MF_01966">
    <property type="entry name" value="NADHX_epimerase"/>
    <property type="match status" value="1"/>
</dbReference>
<comment type="function">
    <text evidence="17">Catalyzes the dehydration of the S-form of NAD(P)HX at the expense of ADP, which is converted to AMP. Together with NAD(P)HX epimerase, which catalyzes the epimerization of the S- and R-forms, the enzyme allows the repair of both epimers of NAD(P)HX, a damaged form of NAD(P)H that is a result of enzymatic or heat-dependent hydration.</text>
</comment>
<dbReference type="PANTHER" id="PTHR12592:SF0">
    <property type="entry name" value="ATP-DEPENDENT (S)-NAD(P)H-HYDRATE DEHYDRATASE"/>
    <property type="match status" value="1"/>
</dbReference>
<reference evidence="22" key="1">
    <citation type="submission" date="2015-10" db="EMBL/GenBank/DDBJ databases">
        <title>Draft genome sequence of Salegentibacter mishustinae KCTC 12263.</title>
        <authorList>
            <person name="Lin W."/>
            <person name="Zheng Q."/>
        </authorList>
    </citation>
    <scope>NUCLEOTIDE SEQUENCE [LARGE SCALE GENOMIC DNA]</scope>
    <source>
        <strain evidence="22">KCTC 12263</strain>
    </source>
</reference>
<evidence type="ECO:0000256" key="19">
    <source>
        <dbReference type="PIRNR" id="PIRNR017184"/>
    </source>
</evidence>
<dbReference type="Pfam" id="PF03853">
    <property type="entry name" value="YjeF_N"/>
    <property type="match status" value="1"/>
</dbReference>
<sequence length="507" mass="55828">MKILSAKQLKEADEITMETEGISSTRLMERAASLVFNEIHERLEGADINIKIFCGIGNNGGDGLVVARLLHKYGYRVEVYVVNYSDKRSDDFLVNYDRYKKESNTWPELIKRKEDFPEISPGDFVVDAIFGIGLNRPAEGWLAELLRHINESEAFCLAVDMPSGLFPDKIPAEDAAVIKANYTLTFQTPKIVFYLPETMGFAGEVQILDIGLDRGFLKDVKPVAQLIGKREARQLYKPRNRNTHKGDYGHCLVVGGSYGKIGSILLSSRSSLRAGAGLCSIFSPKCGYDILQTNLPEAMVITDEDANELTNIETDLEPDVICFGMGAGKSTKTVKAFKALLESTQNPMLIDADGLNMLSENNELLDLLPKNSVLTPHPKELERLIGKWEDDFDKMKKIEDFTKKYKVILVLKGAHTFVFSGKHTYINNSGNPGMATAGSGDVLSGIIAGLMSQKYEPLVAAILGVYLHGLSGDICAEKLGYEAMLSGDISDKMGAAFLALMKDEKRG</sequence>
<evidence type="ECO:0000256" key="13">
    <source>
        <dbReference type="ARBA" id="ARBA00023268"/>
    </source>
</evidence>
<dbReference type="GO" id="GO:0052855">
    <property type="term" value="F:ADP-dependent NAD(P)H-hydrate dehydratase activity"/>
    <property type="evidence" value="ECO:0007669"/>
    <property type="project" value="UniProtKB-UniRule"/>
</dbReference>
<evidence type="ECO:0000256" key="14">
    <source>
        <dbReference type="ARBA" id="ARBA00025153"/>
    </source>
</evidence>
<dbReference type="InterPro" id="IPR017953">
    <property type="entry name" value="Carbohydrate_kinase_pred_CS"/>
</dbReference>
<dbReference type="CDD" id="cd01171">
    <property type="entry name" value="YXKO-related"/>
    <property type="match status" value="1"/>
</dbReference>
<comment type="cofactor">
    <cofactor evidence="17">
        <name>Mg(2+)</name>
        <dbReference type="ChEBI" id="CHEBI:18420"/>
    </cofactor>
</comment>
<comment type="similarity">
    <text evidence="17">Belongs to the NnrD/CARKD family.</text>
</comment>
<keyword evidence="5 18" id="KW-0479">Metal-binding</keyword>
<evidence type="ECO:0000256" key="11">
    <source>
        <dbReference type="ARBA" id="ARBA00023235"/>
    </source>
</evidence>
<keyword evidence="11 18" id="KW-0413">Isomerase</keyword>
<comment type="caution">
    <text evidence="22">The sequence shown here is derived from an EMBL/GenBank/DDBJ whole genome shotgun (WGS) entry which is preliminary data.</text>
</comment>
<gene>
    <name evidence="17" type="primary">nnrD</name>
    <name evidence="18" type="synonym">nnrE</name>
    <name evidence="22" type="ORF">APR42_04855</name>
</gene>
<comment type="catalytic activity">
    <reaction evidence="2 18 19">
        <text>(6R)-NADPHX = (6S)-NADPHX</text>
        <dbReference type="Rhea" id="RHEA:32227"/>
        <dbReference type="ChEBI" id="CHEBI:64076"/>
        <dbReference type="ChEBI" id="CHEBI:64077"/>
        <dbReference type="EC" id="5.1.99.6"/>
    </reaction>
</comment>
<keyword evidence="9 18" id="KW-0630">Potassium</keyword>
<evidence type="ECO:0000256" key="1">
    <source>
        <dbReference type="ARBA" id="ARBA00000013"/>
    </source>
</evidence>
<evidence type="ECO:0000256" key="17">
    <source>
        <dbReference type="HAMAP-Rule" id="MF_01965"/>
    </source>
</evidence>
<dbReference type="SUPFAM" id="SSF64153">
    <property type="entry name" value="YjeF N-terminal domain-like"/>
    <property type="match status" value="1"/>
</dbReference>
<evidence type="ECO:0000256" key="16">
    <source>
        <dbReference type="ARBA" id="ARBA00049209"/>
    </source>
</evidence>
<dbReference type="PROSITE" id="PS51385">
    <property type="entry name" value="YJEF_N"/>
    <property type="match status" value="1"/>
</dbReference>
<feature type="domain" description="YjeF C-terminal" evidence="20">
    <location>
        <begin position="228"/>
        <end position="500"/>
    </location>
</feature>
<comment type="similarity">
    <text evidence="18">Belongs to the NnrE/AIBP family.</text>
</comment>
<evidence type="ECO:0000256" key="12">
    <source>
        <dbReference type="ARBA" id="ARBA00023239"/>
    </source>
</evidence>
<dbReference type="GO" id="GO:0052856">
    <property type="term" value="F:NAD(P)HX epimerase activity"/>
    <property type="evidence" value="ECO:0007669"/>
    <property type="project" value="UniProtKB-UniRule"/>
</dbReference>
<feature type="binding site" evidence="18">
    <location>
        <position position="163"/>
    </location>
    <ligand>
        <name>K(+)</name>
        <dbReference type="ChEBI" id="CHEBI:29103"/>
    </ligand>
</feature>
<dbReference type="EC" id="4.2.1.136" evidence="19"/>
<dbReference type="PIRSF" id="PIRSF017184">
    <property type="entry name" value="Nnr"/>
    <property type="match status" value="1"/>
</dbReference>
<comment type="caution">
    <text evidence="17">Lacks conserved residue(s) required for the propagation of feature annotation.</text>
</comment>
<dbReference type="Proteomes" id="UP000051643">
    <property type="component" value="Unassembled WGS sequence"/>
</dbReference>
<protein>
    <recommendedName>
        <fullName evidence="19">Bifunctional NAD(P)H-hydrate repair enzyme</fullName>
    </recommendedName>
    <alternativeName>
        <fullName evidence="19">Nicotinamide nucleotide repair protein</fullName>
    </alternativeName>
    <domain>
        <recommendedName>
            <fullName evidence="19">ADP-dependent (S)-NAD(P)H-hydrate dehydratase</fullName>
            <ecNumber evidence="19">4.2.1.136</ecNumber>
        </recommendedName>
        <alternativeName>
            <fullName evidence="19">ADP-dependent NAD(P)HX dehydratase</fullName>
        </alternativeName>
    </domain>
    <domain>
        <recommendedName>
            <fullName evidence="19">NAD(P)H-hydrate epimerase</fullName>
            <ecNumber evidence="19">5.1.99.6</ecNumber>
        </recommendedName>
    </domain>
</protein>
<evidence type="ECO:0000256" key="2">
    <source>
        <dbReference type="ARBA" id="ARBA00000909"/>
    </source>
</evidence>
<comment type="catalytic activity">
    <reaction evidence="1 18 19">
        <text>(6R)-NADHX = (6S)-NADHX</text>
        <dbReference type="Rhea" id="RHEA:32215"/>
        <dbReference type="ChEBI" id="CHEBI:64074"/>
        <dbReference type="ChEBI" id="CHEBI:64075"/>
        <dbReference type="EC" id="5.1.99.6"/>
    </reaction>
</comment>
<dbReference type="STRING" id="270918.APR42_04855"/>
<dbReference type="Gene3D" id="3.40.1190.20">
    <property type="match status" value="1"/>
</dbReference>
<feature type="binding site" evidence="17">
    <location>
        <position position="441"/>
    </location>
    <ligand>
        <name>(6S)-NADPHX</name>
        <dbReference type="ChEBI" id="CHEBI:64076"/>
    </ligand>
</feature>
<dbReference type="GO" id="GO:0110051">
    <property type="term" value="P:metabolite repair"/>
    <property type="evidence" value="ECO:0007669"/>
    <property type="project" value="TreeGrafter"/>
</dbReference>
<dbReference type="OrthoDB" id="9806925at2"/>
<dbReference type="HAMAP" id="MF_01965">
    <property type="entry name" value="NADHX_dehydratase"/>
    <property type="match status" value="1"/>
</dbReference>
<feature type="binding site" evidence="17">
    <location>
        <begin position="412"/>
        <end position="416"/>
    </location>
    <ligand>
        <name>AMP</name>
        <dbReference type="ChEBI" id="CHEBI:456215"/>
    </ligand>
</feature>
<dbReference type="AlphaFoldDB" id="A0A0Q9ZJI2"/>
<comment type="catalytic activity">
    <reaction evidence="16 17 19">
        <text>(6S)-NADPHX + ADP = AMP + phosphate + NADPH + H(+)</text>
        <dbReference type="Rhea" id="RHEA:32235"/>
        <dbReference type="ChEBI" id="CHEBI:15378"/>
        <dbReference type="ChEBI" id="CHEBI:43474"/>
        <dbReference type="ChEBI" id="CHEBI:57783"/>
        <dbReference type="ChEBI" id="CHEBI:64076"/>
        <dbReference type="ChEBI" id="CHEBI:456215"/>
        <dbReference type="ChEBI" id="CHEBI:456216"/>
        <dbReference type="EC" id="4.2.1.136"/>
    </reaction>
</comment>
<dbReference type="NCBIfam" id="TIGR00196">
    <property type="entry name" value="yjeF_cterm"/>
    <property type="match status" value="1"/>
</dbReference>